<dbReference type="EMBL" id="JADOXO010000024">
    <property type="protein sequence ID" value="KAF9818937.1"/>
    <property type="molecule type" value="Genomic_DNA"/>
</dbReference>
<sequence>MAISRHSANLTRSFPITKCQVRSVSSLPRPYRFHVGASWAGKPPDPQARRIKTKPFRADSEVGSHVGEDFFYVQENMVTKGVSFGVADGVGGWIDSGVDPSLFSQALMYHARRYAMTAWAGEPETDPTQDYEERERVDGWEITPAECLELAYGGVLRERTVLAGVLRAAKQLTKLPASTPAFSRACIDSPRDADTFETKLRDGDIVVVYDTEDILVQTIAERIVDYAGVCMAKKNRVTPFERAAAREGMYFRGGKVDEWVTHFVTVVVALVRETI</sequence>
<keyword evidence="1" id="KW-0904">Protein phosphatase</keyword>
<dbReference type="PANTHER" id="PTHR12320">
    <property type="entry name" value="PROTEIN PHOSPHATASE 2C"/>
    <property type="match status" value="1"/>
</dbReference>
<reference evidence="2" key="1">
    <citation type="submission" date="2020-11" db="EMBL/GenBank/DDBJ databases">
        <authorList>
            <person name="Koelle M."/>
            <person name="Horta M.A.C."/>
            <person name="Nowrousian M."/>
            <person name="Ohm R.A."/>
            <person name="Benz P."/>
            <person name="Pilgard A."/>
        </authorList>
    </citation>
    <scope>NUCLEOTIDE SEQUENCE</scope>
    <source>
        <strain evidence="2">FPRL280</strain>
    </source>
</reference>
<dbReference type="InterPro" id="IPR039123">
    <property type="entry name" value="PPTC7"/>
</dbReference>
<keyword evidence="1" id="KW-0460">Magnesium</keyword>
<keyword evidence="1" id="KW-0479">Metal-binding</keyword>
<comment type="caution">
    <text evidence="2">The sequence shown here is derived from an EMBL/GenBank/DDBJ whole genome shotgun (WGS) entry which is preliminary data.</text>
</comment>
<comment type="cofactor">
    <cofactor evidence="1">
        <name>Mn(2+)</name>
        <dbReference type="ChEBI" id="CHEBI:29035"/>
    </cofactor>
</comment>
<evidence type="ECO:0000313" key="2">
    <source>
        <dbReference type="EMBL" id="KAF9818937.1"/>
    </source>
</evidence>
<dbReference type="EC" id="3.1.3.16" evidence="1"/>
<comment type="catalytic activity">
    <reaction evidence="1">
        <text>O-phospho-L-threonyl-[protein] + H2O = L-threonyl-[protein] + phosphate</text>
        <dbReference type="Rhea" id="RHEA:47004"/>
        <dbReference type="Rhea" id="RHEA-COMP:11060"/>
        <dbReference type="Rhea" id="RHEA-COMP:11605"/>
        <dbReference type="ChEBI" id="CHEBI:15377"/>
        <dbReference type="ChEBI" id="CHEBI:30013"/>
        <dbReference type="ChEBI" id="CHEBI:43474"/>
        <dbReference type="ChEBI" id="CHEBI:61977"/>
        <dbReference type="EC" id="3.1.3.16"/>
    </reaction>
</comment>
<comment type="catalytic activity">
    <reaction evidence="1">
        <text>O-phospho-L-seryl-[protein] + H2O = L-seryl-[protein] + phosphate</text>
        <dbReference type="Rhea" id="RHEA:20629"/>
        <dbReference type="Rhea" id="RHEA-COMP:9863"/>
        <dbReference type="Rhea" id="RHEA-COMP:11604"/>
        <dbReference type="ChEBI" id="CHEBI:15377"/>
        <dbReference type="ChEBI" id="CHEBI:29999"/>
        <dbReference type="ChEBI" id="CHEBI:43474"/>
        <dbReference type="ChEBI" id="CHEBI:83421"/>
        <dbReference type="EC" id="3.1.3.16"/>
    </reaction>
</comment>
<name>A0A8H7P7M2_9APHY</name>
<comment type="cofactor">
    <cofactor evidence="1">
        <name>Mg(2+)</name>
        <dbReference type="ChEBI" id="CHEBI:18420"/>
    </cofactor>
</comment>
<reference evidence="2" key="2">
    <citation type="journal article" name="Front. Microbiol.">
        <title>Degradative Capacity of Two Strains of Rhodonia placenta: From Phenotype to Genotype.</title>
        <authorList>
            <person name="Kolle M."/>
            <person name="Horta M.A.C."/>
            <person name="Nowrousian M."/>
            <person name="Ohm R.A."/>
            <person name="Benz J.P."/>
            <person name="Pilgard A."/>
        </authorList>
    </citation>
    <scope>NUCLEOTIDE SEQUENCE</scope>
    <source>
        <strain evidence="2">FPRL280</strain>
    </source>
</reference>
<dbReference type="InterPro" id="IPR036457">
    <property type="entry name" value="PPM-type-like_dom_sf"/>
</dbReference>
<organism evidence="2 3">
    <name type="scientific">Rhodonia placenta</name>
    <dbReference type="NCBI Taxonomy" id="104341"/>
    <lineage>
        <taxon>Eukaryota</taxon>
        <taxon>Fungi</taxon>
        <taxon>Dikarya</taxon>
        <taxon>Basidiomycota</taxon>
        <taxon>Agaricomycotina</taxon>
        <taxon>Agaricomycetes</taxon>
        <taxon>Polyporales</taxon>
        <taxon>Adustoporiaceae</taxon>
        <taxon>Rhodonia</taxon>
    </lineage>
</organism>
<dbReference type="Proteomes" id="UP000639403">
    <property type="component" value="Unassembled WGS sequence"/>
</dbReference>
<dbReference type="SUPFAM" id="SSF81606">
    <property type="entry name" value="PP2C-like"/>
    <property type="match status" value="1"/>
</dbReference>
<dbReference type="AlphaFoldDB" id="A0A8H7P7M2"/>
<gene>
    <name evidence="2" type="ORF">IEO21_02475</name>
</gene>
<keyword evidence="1" id="KW-0464">Manganese</keyword>
<keyword evidence="1" id="KW-0378">Hydrolase</keyword>
<evidence type="ECO:0000313" key="3">
    <source>
        <dbReference type="Proteomes" id="UP000639403"/>
    </source>
</evidence>
<accession>A0A8H7P7M2</accession>
<evidence type="ECO:0000256" key="1">
    <source>
        <dbReference type="RuleBase" id="RU366020"/>
    </source>
</evidence>
<comment type="similarity">
    <text evidence="1">Belongs to the PP2C family.</text>
</comment>
<dbReference type="PANTHER" id="PTHR12320:SF1">
    <property type="entry name" value="PROTEIN PHOSPHATASE PTC7 HOMOLOG"/>
    <property type="match status" value="1"/>
</dbReference>
<dbReference type="GO" id="GO:0004722">
    <property type="term" value="F:protein serine/threonine phosphatase activity"/>
    <property type="evidence" value="ECO:0007669"/>
    <property type="project" value="UniProtKB-EC"/>
</dbReference>
<protein>
    <recommendedName>
        <fullName evidence="1">Protein phosphatase</fullName>
        <ecNumber evidence="1">3.1.3.16</ecNumber>
    </recommendedName>
</protein>
<proteinExistence type="inferred from homology"/>
<dbReference type="GO" id="GO:0046872">
    <property type="term" value="F:metal ion binding"/>
    <property type="evidence" value="ECO:0007669"/>
    <property type="project" value="UniProtKB-UniRule"/>
</dbReference>